<reference evidence="4" key="1">
    <citation type="submission" date="2020-05" db="EMBL/GenBank/DDBJ databases">
        <authorList>
            <person name="Chiriac C."/>
            <person name="Salcher M."/>
            <person name="Ghai R."/>
            <person name="Kavagutti S V."/>
        </authorList>
    </citation>
    <scope>NUCLEOTIDE SEQUENCE</scope>
</reference>
<sequence>MKKKFLARNKFTRGTVVGLATMSLVIGLSPMIAQAATNAQAPIQPDKEYFAKLGWDVEANSSPDMACQDNSLSRAIKSGVKIGVYQSLPFFDITEKEITGLDWDIHMAVMKYIGVKTVKTVTLQWPEMVPSLLSKKIDVIGGNIHGNPGRYKNFAFTAPAWWYATVVVAAKGNPKAIKAWADIKKPGLKVGAIAGSQAAAWLKDTKIADVSLFTTAALEFAALSAGRVDVLIEDDPTSAVYIQTNPNAGVAIVKGLKDVPGDVWANYARYGIRFQDCTLNMAYSRALGELIMHGVVGRILEKYGMSKTENIFEPEHNPAL</sequence>
<organism evidence="4">
    <name type="scientific">freshwater metagenome</name>
    <dbReference type="NCBI Taxonomy" id="449393"/>
    <lineage>
        <taxon>unclassified sequences</taxon>
        <taxon>metagenomes</taxon>
        <taxon>ecological metagenomes</taxon>
    </lineage>
</organism>
<dbReference type="PANTHER" id="PTHR35936">
    <property type="entry name" value="MEMBRANE-BOUND LYTIC MUREIN TRANSGLYCOSYLASE F"/>
    <property type="match status" value="1"/>
</dbReference>
<evidence type="ECO:0000313" key="3">
    <source>
        <dbReference type="EMBL" id="CAB4738539.1"/>
    </source>
</evidence>
<evidence type="ECO:0000313" key="4">
    <source>
        <dbReference type="EMBL" id="CAB5022610.1"/>
    </source>
</evidence>
<dbReference type="Pfam" id="PF00497">
    <property type="entry name" value="SBP_bac_3"/>
    <property type="match status" value="1"/>
</dbReference>
<dbReference type="AlphaFoldDB" id="A0A6J7QXW4"/>
<evidence type="ECO:0000259" key="2">
    <source>
        <dbReference type="SMART" id="SM00062"/>
    </source>
</evidence>
<dbReference type="PANTHER" id="PTHR35936:SF17">
    <property type="entry name" value="ARGININE-BINDING EXTRACELLULAR PROTEIN ARTP"/>
    <property type="match status" value="1"/>
</dbReference>
<dbReference type="InterPro" id="IPR001638">
    <property type="entry name" value="Solute-binding_3/MltF_N"/>
</dbReference>
<dbReference type="EMBL" id="CAFBPP010000058">
    <property type="protein sequence ID" value="CAB5022610.1"/>
    <property type="molecule type" value="Genomic_DNA"/>
</dbReference>
<gene>
    <name evidence="3" type="ORF">UFOPK2731_01333</name>
    <name evidence="4" type="ORF">UFOPK4114_00933</name>
</gene>
<proteinExistence type="predicted"/>
<keyword evidence="1" id="KW-0732">Signal</keyword>
<accession>A0A6J7QXW4</accession>
<feature type="domain" description="Solute-binding protein family 3/N-terminal" evidence="2">
    <location>
        <begin position="79"/>
        <end position="307"/>
    </location>
</feature>
<dbReference type="SUPFAM" id="SSF53850">
    <property type="entry name" value="Periplasmic binding protein-like II"/>
    <property type="match status" value="1"/>
</dbReference>
<protein>
    <submittedName>
        <fullName evidence="4">Unannotated protein</fullName>
    </submittedName>
</protein>
<dbReference type="EMBL" id="CAEZYO010000063">
    <property type="protein sequence ID" value="CAB4738539.1"/>
    <property type="molecule type" value="Genomic_DNA"/>
</dbReference>
<name>A0A6J7QXW4_9ZZZZ</name>
<dbReference type="Gene3D" id="3.40.190.10">
    <property type="entry name" value="Periplasmic binding protein-like II"/>
    <property type="match status" value="2"/>
</dbReference>
<dbReference type="SMART" id="SM00062">
    <property type="entry name" value="PBPb"/>
    <property type="match status" value="1"/>
</dbReference>
<evidence type="ECO:0000256" key="1">
    <source>
        <dbReference type="ARBA" id="ARBA00022729"/>
    </source>
</evidence>